<accession>A0A1S7FV26</accession>
<dbReference type="Pfam" id="PF13175">
    <property type="entry name" value="AAA_15"/>
    <property type="match status" value="1"/>
</dbReference>
<dbReference type="PANTHER" id="PTHR43581:SF2">
    <property type="entry name" value="EXCINUCLEASE ATPASE SUBUNIT"/>
    <property type="match status" value="1"/>
</dbReference>
<dbReference type="RefSeq" id="WP_036061674.1">
    <property type="nucleotide sequence ID" value="NZ_CP011102.1"/>
</dbReference>
<dbReference type="SUPFAM" id="SSF52540">
    <property type="entry name" value="P-loop containing nucleoside triphosphate hydrolases"/>
    <property type="match status" value="1"/>
</dbReference>
<dbReference type="Pfam" id="PF13304">
    <property type="entry name" value="AAA_21"/>
    <property type="match status" value="1"/>
</dbReference>
<feature type="domain" description="Endonuclease GajA/Old nuclease/RecF-like AAA" evidence="2">
    <location>
        <begin position="312"/>
        <end position="404"/>
    </location>
</feature>
<name>A0A1S7FV26_9LIST</name>
<feature type="coiled-coil region" evidence="1">
    <location>
        <begin position="619"/>
        <end position="646"/>
    </location>
</feature>
<keyword evidence="1" id="KW-0175">Coiled coil</keyword>
<evidence type="ECO:0000259" key="2">
    <source>
        <dbReference type="Pfam" id="PF13175"/>
    </source>
</evidence>
<dbReference type="GO" id="GO:0016887">
    <property type="term" value="F:ATP hydrolysis activity"/>
    <property type="evidence" value="ECO:0007669"/>
    <property type="project" value="InterPro"/>
</dbReference>
<dbReference type="InterPro" id="IPR041685">
    <property type="entry name" value="AAA_GajA/Old/RecF-like"/>
</dbReference>
<sequence length="693" mass="80975">MMSLSNESKKIYMQMVKDYFAYENIDQSRDLIEYPLPIPGIFCKEVKSKCPFCGGIEELFLSDFIPMKFHPWEKKDVEEGWSFNEQIYIERLERNKSLISNKIVICGNCLKYRRGIFPVNSKGERELLNPLNLNTKINSHFNYTDEGALFGITRKGKVSIEVYGLMRRILIDTRAEMRFIERLPGYDKSKPLDLNDDFACEQIDFLRYRFLNDELFYLESEKYFDDSIERMVNQLILRNFKSKIFKKEDNIVRDEVTHPEFGVIEHRIKDNNSAVSKKDWINNGEVYSFRKGFFSIGREKDVYGEQIKPVFINRVQIKNYKTVKDIEFNIRTEKGIKPWVTILGENGAGKTSILQAIALAMVHPEYSNQIIGSELDYEVNVFSELGDIYTFNNNNGKYPLVIGYGSTRLRDGENVESSNYPSSIKNLFDSRIGLVNSEEYLSTLSAMDFETVANVVKKIFMQPTDIYLEQKTLFFKNYDWIAKFNELSDGYGTMVALVVDIMKTIKNHYSHFDGQAIVLIDEIENHLHPNWIINLSDIFKKIFPYIQFITTSHNPLSIRNLKPFEVLRLERMDGKLTMSDIYMDQSNFSLEGVLNSNLFKLYDTNPQKNERISNLYSEIERLRLSENNKQNLLEDITKELKEEVRNFQGSTQTMNYQYYLEAKLTKEFEISGLSMKERIDSLVNKLLDGGLNE</sequence>
<dbReference type="GO" id="GO:0005524">
    <property type="term" value="F:ATP binding"/>
    <property type="evidence" value="ECO:0007669"/>
    <property type="project" value="InterPro"/>
</dbReference>
<dbReference type="InterPro" id="IPR003959">
    <property type="entry name" value="ATPase_AAA_core"/>
</dbReference>
<feature type="domain" description="ATPase AAA-type core" evidence="3">
    <location>
        <begin position="508"/>
        <end position="557"/>
    </location>
</feature>
<evidence type="ECO:0008006" key="6">
    <source>
        <dbReference type="Google" id="ProtNLM"/>
    </source>
</evidence>
<dbReference type="Proteomes" id="UP000223060">
    <property type="component" value="Chromosome"/>
</dbReference>
<dbReference type="KEGG" id="lwi:UE46_09695"/>
<evidence type="ECO:0000313" key="4">
    <source>
        <dbReference type="EMBL" id="AQY51301.1"/>
    </source>
</evidence>
<evidence type="ECO:0000256" key="1">
    <source>
        <dbReference type="SAM" id="Coils"/>
    </source>
</evidence>
<keyword evidence="5" id="KW-1185">Reference proteome</keyword>
<dbReference type="CDD" id="cd00267">
    <property type="entry name" value="ABC_ATPase"/>
    <property type="match status" value="1"/>
</dbReference>
<reference evidence="5" key="1">
    <citation type="submission" date="2015-03" db="EMBL/GenBank/DDBJ databases">
        <authorList>
            <person name="Ferrari E."/>
            <person name="Walter M.C."/>
            <person name="Huptas C."/>
            <person name="Scherer S."/>
            <person name="Mueller-Herbst S."/>
        </authorList>
    </citation>
    <scope>NUCLEOTIDE SEQUENCE [LARGE SCALE GENOMIC DNA]</scope>
    <source>
        <strain evidence="5">LWP01</strain>
    </source>
</reference>
<dbReference type="EMBL" id="CP011102">
    <property type="protein sequence ID" value="AQY51301.1"/>
    <property type="molecule type" value="Genomic_DNA"/>
</dbReference>
<gene>
    <name evidence="4" type="ORF">UE46_09695</name>
</gene>
<dbReference type="InterPro" id="IPR051396">
    <property type="entry name" value="Bact_Antivir_Def_Nuclease"/>
</dbReference>
<proteinExistence type="predicted"/>
<evidence type="ECO:0000259" key="3">
    <source>
        <dbReference type="Pfam" id="PF13304"/>
    </source>
</evidence>
<dbReference type="AlphaFoldDB" id="A0A1S7FV26"/>
<dbReference type="InterPro" id="IPR027417">
    <property type="entry name" value="P-loop_NTPase"/>
</dbReference>
<organism evidence="4 5">
    <name type="scientific">Listeria weihenstephanensis</name>
    <dbReference type="NCBI Taxonomy" id="1006155"/>
    <lineage>
        <taxon>Bacteria</taxon>
        <taxon>Bacillati</taxon>
        <taxon>Bacillota</taxon>
        <taxon>Bacilli</taxon>
        <taxon>Bacillales</taxon>
        <taxon>Listeriaceae</taxon>
        <taxon>Listeria</taxon>
    </lineage>
</organism>
<protein>
    <recommendedName>
        <fullName evidence="6">AAA+ ATPase domain-containing protein</fullName>
    </recommendedName>
</protein>
<dbReference type="PANTHER" id="PTHR43581">
    <property type="entry name" value="ATP/GTP PHOSPHATASE"/>
    <property type="match status" value="1"/>
</dbReference>
<evidence type="ECO:0000313" key="5">
    <source>
        <dbReference type="Proteomes" id="UP000223060"/>
    </source>
</evidence>
<dbReference type="Gene3D" id="3.40.50.300">
    <property type="entry name" value="P-loop containing nucleotide triphosphate hydrolases"/>
    <property type="match status" value="1"/>
</dbReference>